<feature type="compositionally biased region" description="Basic residues" evidence="2">
    <location>
        <begin position="1085"/>
        <end position="1094"/>
    </location>
</feature>
<dbReference type="SUPFAM" id="SSF50370">
    <property type="entry name" value="Ricin B-like lectins"/>
    <property type="match status" value="1"/>
</dbReference>
<gene>
    <name evidence="4" type="ORF">BD410DRAFT_804499</name>
</gene>
<feature type="compositionally biased region" description="Basic and acidic residues" evidence="2">
    <location>
        <begin position="583"/>
        <end position="603"/>
    </location>
</feature>
<feature type="region of interest" description="Disordered" evidence="2">
    <location>
        <begin position="668"/>
        <end position="687"/>
    </location>
</feature>
<evidence type="ECO:0000313" key="5">
    <source>
        <dbReference type="Proteomes" id="UP000294933"/>
    </source>
</evidence>
<evidence type="ECO:0000256" key="2">
    <source>
        <dbReference type="SAM" id="MobiDB-lite"/>
    </source>
</evidence>
<keyword evidence="5" id="KW-1185">Reference proteome</keyword>
<keyword evidence="3" id="KW-1133">Transmembrane helix</keyword>
<feature type="compositionally biased region" description="Polar residues" evidence="2">
    <location>
        <begin position="698"/>
        <end position="714"/>
    </location>
</feature>
<feature type="region of interest" description="Disordered" evidence="2">
    <location>
        <begin position="811"/>
        <end position="958"/>
    </location>
</feature>
<dbReference type="STRING" id="50990.A0A4Y7Q2H7"/>
<dbReference type="OrthoDB" id="3266227at2759"/>
<feature type="compositionally biased region" description="Polar residues" evidence="2">
    <location>
        <begin position="830"/>
        <end position="849"/>
    </location>
</feature>
<feature type="region of interest" description="Disordered" evidence="2">
    <location>
        <begin position="492"/>
        <end position="524"/>
    </location>
</feature>
<sequence>MSIEPGAYEIQNVMHRNFASQMVGDNRVVAHAENSSIISLTGVDLRRAWSISRLDNDKYTIRNIDTNYYAASPNFPVVEGLIITTQDLQQWDIKETGIKGRYVIYTTAADIDLFWGLTNGNLHSPISLRDRPNTPSNQWEVTKIDSWQVVSSLRVKLAGIQGERMTLRGELRKLQDENIDEHRKLRDEHNQLQDEHDELQDEHRKLQDQCAQLQDKHTQLQYKHDQLQDKGSKLQDEHAKLCDEYTRLQDDHSKLSDGVELLNADARQERARHVQTESELRAFYERRSRRDEARRLQADAELRASYERASRQERARQLQAEAELKAHYEKLLAEEVRRAEKWRFFLRTFNIGSQITIMVQPRKTTTSLTSFLLTTLFTLASTRDAKRQAQDPAVLSAPYPDLTSSSSSFNWWPYPPGGVDASSSSIVADPYWTPLVSTITATSASTFSVVASSSFATSDGDTLSTSTVTSIPTATTSSSTSIITLTALPPLTTTTTTTTTPHATTSHANHPLLPASPASSSQSSRKDKVQAIVLGSLLGCALGAVIGWIGVGFWRSRKNASRKKGSRGTRVAKRTVKGIRYEDVRARKFPDREKNSHHGRVGDDKEEEADAFIGQSHPSPFAFDEQDDLGPPQNPSIQANDNEEDKDTLTRSWLARTFTAHRRDGASLSRAFSSGNGGGFLQPPNLSREPIRTAFSTSLSSATPTPNPIASTGMRTKRPIMTPAPTIFSSTASSYEYEFDGDDEVYDSARLFTSHQDGGEGVMGRKRGLLEKLKRWTGAHTYSPAADVSGGVGGNTRGRTPELEAGVLYSQSPLQSPLRSESGQSDEVETSSLARVGNTTTSASQFSKASESRSRRHPNSRRSQIRGYGHRRADSDVTIQPPLPSYTLPDPNEEYNDGDTYTAIPPRAAARRSTRSRSRSRSTSPVKRTIPTLPISEPVLPTDETSTIPRLVGGRPHPGPLPRVDSTILPLSPPLLSSLPLEQSLMFTSMLSLGGGQYAGPYTGIGGIRRGVALVDPPVRQSYSYGLRVQDVGPVMDSPYSPDKSECDLHVAVSQDDSESLSNTGPVVGKIGTGTGAGKNVNGPRKLKSTRRRAATATVARDKTLPAPPPAPLTSIPTPTRAVGRVLTRKTPGGARDVQGCGSTVDGHGTEQE</sequence>
<dbReference type="Gene3D" id="2.80.10.50">
    <property type="match status" value="1"/>
</dbReference>
<feature type="compositionally biased region" description="Polar residues" evidence="2">
    <location>
        <begin position="811"/>
        <end position="823"/>
    </location>
</feature>
<dbReference type="AlphaFoldDB" id="A0A4Y7Q2H7"/>
<protein>
    <submittedName>
        <fullName evidence="4">Uncharacterized protein</fullName>
    </submittedName>
</protein>
<dbReference type="InterPro" id="IPR035992">
    <property type="entry name" value="Ricin_B-like_lectins"/>
</dbReference>
<evidence type="ECO:0000256" key="1">
    <source>
        <dbReference type="SAM" id="Coils"/>
    </source>
</evidence>
<keyword evidence="1" id="KW-0175">Coiled coil</keyword>
<keyword evidence="3" id="KW-0812">Transmembrane</keyword>
<dbReference type="Gene3D" id="1.20.5.1700">
    <property type="match status" value="1"/>
</dbReference>
<feature type="compositionally biased region" description="Basic residues" evidence="2">
    <location>
        <begin position="854"/>
        <end position="870"/>
    </location>
</feature>
<feature type="transmembrane region" description="Helical" evidence="3">
    <location>
        <begin position="531"/>
        <end position="554"/>
    </location>
</feature>
<feature type="region of interest" description="Disordered" evidence="2">
    <location>
        <begin position="1054"/>
        <end position="1153"/>
    </location>
</feature>
<feature type="compositionally biased region" description="Basic residues" evidence="2">
    <location>
        <begin position="909"/>
        <end position="920"/>
    </location>
</feature>
<organism evidence="4 5">
    <name type="scientific">Rickenella mellea</name>
    <dbReference type="NCBI Taxonomy" id="50990"/>
    <lineage>
        <taxon>Eukaryota</taxon>
        <taxon>Fungi</taxon>
        <taxon>Dikarya</taxon>
        <taxon>Basidiomycota</taxon>
        <taxon>Agaricomycotina</taxon>
        <taxon>Agaricomycetes</taxon>
        <taxon>Hymenochaetales</taxon>
        <taxon>Rickenellaceae</taxon>
        <taxon>Rickenella</taxon>
    </lineage>
</organism>
<keyword evidence="3" id="KW-0472">Membrane</keyword>
<feature type="coiled-coil region" evidence="1">
    <location>
        <begin position="157"/>
        <end position="244"/>
    </location>
</feature>
<dbReference type="VEuPathDB" id="FungiDB:BD410DRAFT_804499"/>
<evidence type="ECO:0000256" key="3">
    <source>
        <dbReference type="SAM" id="Phobius"/>
    </source>
</evidence>
<dbReference type="EMBL" id="ML170183">
    <property type="protein sequence ID" value="TDL21069.1"/>
    <property type="molecule type" value="Genomic_DNA"/>
</dbReference>
<name>A0A4Y7Q2H7_9AGAM</name>
<evidence type="ECO:0000313" key="4">
    <source>
        <dbReference type="EMBL" id="TDL21069.1"/>
    </source>
</evidence>
<proteinExistence type="predicted"/>
<reference evidence="4 5" key="1">
    <citation type="submission" date="2018-06" db="EMBL/GenBank/DDBJ databases">
        <title>A transcriptomic atlas of mushroom development highlights an independent origin of complex multicellularity.</title>
        <authorList>
            <consortium name="DOE Joint Genome Institute"/>
            <person name="Krizsan K."/>
            <person name="Almasi E."/>
            <person name="Merenyi Z."/>
            <person name="Sahu N."/>
            <person name="Viragh M."/>
            <person name="Koszo T."/>
            <person name="Mondo S."/>
            <person name="Kiss B."/>
            <person name="Balint B."/>
            <person name="Kues U."/>
            <person name="Barry K."/>
            <person name="Hegedus J.C."/>
            <person name="Henrissat B."/>
            <person name="Johnson J."/>
            <person name="Lipzen A."/>
            <person name="Ohm R."/>
            <person name="Nagy I."/>
            <person name="Pangilinan J."/>
            <person name="Yan J."/>
            <person name="Xiong Y."/>
            <person name="Grigoriev I.V."/>
            <person name="Hibbett D.S."/>
            <person name="Nagy L.G."/>
        </authorList>
    </citation>
    <scope>NUCLEOTIDE SEQUENCE [LARGE SCALE GENOMIC DNA]</scope>
    <source>
        <strain evidence="4 5">SZMC22713</strain>
    </source>
</reference>
<dbReference type="Proteomes" id="UP000294933">
    <property type="component" value="Unassembled WGS sequence"/>
</dbReference>
<accession>A0A4Y7Q2H7</accession>
<feature type="region of interest" description="Disordered" evidence="2">
    <location>
        <begin position="698"/>
        <end position="725"/>
    </location>
</feature>
<feature type="compositionally biased region" description="Low complexity" evidence="2">
    <location>
        <begin position="492"/>
        <end position="523"/>
    </location>
</feature>
<feature type="region of interest" description="Disordered" evidence="2">
    <location>
        <begin position="583"/>
        <end position="648"/>
    </location>
</feature>